<keyword evidence="2" id="KW-1185">Reference proteome</keyword>
<protein>
    <submittedName>
        <fullName evidence="1">Uncharacterized protein</fullName>
    </submittedName>
</protein>
<dbReference type="EMBL" id="AOHW01000036">
    <property type="protein sequence ID" value="ELY39812.1"/>
    <property type="molecule type" value="Genomic_DNA"/>
</dbReference>
<organism evidence="1 2">
    <name type="scientific">Natronorubrum tibetense GA33</name>
    <dbReference type="NCBI Taxonomy" id="1114856"/>
    <lineage>
        <taxon>Archaea</taxon>
        <taxon>Methanobacteriati</taxon>
        <taxon>Methanobacteriota</taxon>
        <taxon>Stenosarchaea group</taxon>
        <taxon>Halobacteria</taxon>
        <taxon>Halobacteriales</taxon>
        <taxon>Natrialbaceae</taxon>
        <taxon>Natronorubrum</taxon>
    </lineage>
</organism>
<dbReference type="PATRIC" id="fig|1114856.3.peg.2929"/>
<gene>
    <name evidence="1" type="ORF">C496_14081</name>
</gene>
<evidence type="ECO:0000313" key="2">
    <source>
        <dbReference type="Proteomes" id="UP000011599"/>
    </source>
</evidence>
<name>L9VS38_9EURY</name>
<sequence length="248" mass="28338">MTNVFHQIDSVDEFRARLQDVANTLNHPAVTEESTHVDESAYRWYVDPEWCAGDLTQLTEQDWLLIAELLNRSTVDPHLAGLVGSAQSRAGTLSRWALTKVLCDGDAMSLFERDWREQYAPRKDEYWFFTYPSNASGSESIEDRLKWARGTQILRHSIDTSSARQPEHGPFGQDYLLIAGVLLEFFYHPVLLTAYCSPVWRALELSAVFVDAADVPAGDIRDAKDSSWYQLNHPGRPPWELKHRRDGE</sequence>
<comment type="caution">
    <text evidence="1">The sequence shown here is derived from an EMBL/GenBank/DDBJ whole genome shotgun (WGS) entry which is preliminary data.</text>
</comment>
<dbReference type="Proteomes" id="UP000011599">
    <property type="component" value="Unassembled WGS sequence"/>
</dbReference>
<proteinExistence type="predicted"/>
<dbReference type="AlphaFoldDB" id="L9VS38"/>
<reference evidence="1 2" key="1">
    <citation type="journal article" date="2014" name="PLoS Genet.">
        <title>Phylogenetically driven sequencing of extremely halophilic archaea reveals strategies for static and dynamic osmo-response.</title>
        <authorList>
            <person name="Becker E.A."/>
            <person name="Seitzer P.M."/>
            <person name="Tritt A."/>
            <person name="Larsen D."/>
            <person name="Krusor M."/>
            <person name="Yao A.I."/>
            <person name="Wu D."/>
            <person name="Madern D."/>
            <person name="Eisen J.A."/>
            <person name="Darling A.E."/>
            <person name="Facciotti M.T."/>
        </authorList>
    </citation>
    <scope>NUCLEOTIDE SEQUENCE [LARGE SCALE GENOMIC DNA]</scope>
    <source>
        <strain evidence="1 2">GA33</strain>
    </source>
</reference>
<evidence type="ECO:0000313" key="1">
    <source>
        <dbReference type="EMBL" id="ELY39812.1"/>
    </source>
</evidence>
<accession>L9VS38</accession>